<keyword evidence="3" id="KW-1185">Reference proteome</keyword>
<feature type="domain" description="Aminoglycoside phosphotransferase" evidence="1">
    <location>
        <begin position="67"/>
        <end position="237"/>
    </location>
</feature>
<dbReference type="Gene3D" id="3.90.1200.10">
    <property type="match status" value="1"/>
</dbReference>
<dbReference type="STRING" id="1141098.A0A1Y2EBB4"/>
<dbReference type="InterPro" id="IPR051678">
    <property type="entry name" value="AGP_Transferase"/>
</dbReference>
<dbReference type="PANTHER" id="PTHR21310">
    <property type="entry name" value="AMINOGLYCOSIDE PHOSPHOTRANSFERASE-RELATED-RELATED"/>
    <property type="match status" value="1"/>
</dbReference>
<dbReference type="InParanoid" id="A0A1Y2EBB4"/>
<sequence>MESTLKRTVLFSELPSGSSVTFPESSFFSRNNSQLSLPTLAESLGLVIKCGRNGTVSISEGQCLWALRHYLPELPVPEIYGWSEEGGYVLLYMELIHGDTVGQRWDSMNSEEKPKLWGTLQSMHAELRTLRPDPQNTFLGNVGGGPYHDISIPKNSTPPGGPFASVHGFHNWLSVMIRQGKEQHWPRVKPEDIPDPYRCLLPDDVAITFTHSDLHPSNIMVDTECPSKIVAIIDWKQLGSE</sequence>
<proteinExistence type="predicted"/>
<organism evidence="2 3">
    <name type="scientific">Pseudomassariella vexata</name>
    <dbReference type="NCBI Taxonomy" id="1141098"/>
    <lineage>
        <taxon>Eukaryota</taxon>
        <taxon>Fungi</taxon>
        <taxon>Dikarya</taxon>
        <taxon>Ascomycota</taxon>
        <taxon>Pezizomycotina</taxon>
        <taxon>Sordariomycetes</taxon>
        <taxon>Xylariomycetidae</taxon>
        <taxon>Amphisphaeriales</taxon>
        <taxon>Pseudomassariaceae</taxon>
        <taxon>Pseudomassariella</taxon>
    </lineage>
</organism>
<keyword evidence="2" id="KW-0808">Transferase</keyword>
<comment type="caution">
    <text evidence="2">The sequence shown here is derived from an EMBL/GenBank/DDBJ whole genome shotgun (WGS) entry which is preliminary data.</text>
</comment>
<accession>A0A1Y2EBB4</accession>
<dbReference type="GeneID" id="63778040"/>
<dbReference type="InterPro" id="IPR011009">
    <property type="entry name" value="Kinase-like_dom_sf"/>
</dbReference>
<dbReference type="GO" id="GO:0016301">
    <property type="term" value="F:kinase activity"/>
    <property type="evidence" value="ECO:0007669"/>
    <property type="project" value="UniProtKB-KW"/>
</dbReference>
<evidence type="ECO:0000313" key="2">
    <source>
        <dbReference type="EMBL" id="ORY68852.1"/>
    </source>
</evidence>
<dbReference type="RefSeq" id="XP_040719139.1">
    <property type="nucleotide sequence ID" value="XM_040861828.1"/>
</dbReference>
<gene>
    <name evidence="2" type="ORF">BCR38DRAFT_455697</name>
</gene>
<reference evidence="2 3" key="1">
    <citation type="submission" date="2016-07" db="EMBL/GenBank/DDBJ databases">
        <title>Pervasive Adenine N6-methylation of Active Genes in Fungi.</title>
        <authorList>
            <consortium name="DOE Joint Genome Institute"/>
            <person name="Mondo S.J."/>
            <person name="Dannebaum R.O."/>
            <person name="Kuo R.C."/>
            <person name="Labutti K."/>
            <person name="Haridas S."/>
            <person name="Kuo A."/>
            <person name="Salamov A."/>
            <person name="Ahrendt S.R."/>
            <person name="Lipzen A."/>
            <person name="Sullivan W."/>
            <person name="Andreopoulos W.B."/>
            <person name="Clum A."/>
            <person name="Lindquist E."/>
            <person name="Daum C."/>
            <person name="Ramamoorthy G.K."/>
            <person name="Gryganskyi A."/>
            <person name="Culley D."/>
            <person name="Magnuson J.K."/>
            <person name="James T.Y."/>
            <person name="O'Malley M.A."/>
            <person name="Stajich J.E."/>
            <person name="Spatafora J.W."/>
            <person name="Visel A."/>
            <person name="Grigoriev I.V."/>
        </authorList>
    </citation>
    <scope>NUCLEOTIDE SEQUENCE [LARGE SCALE GENOMIC DNA]</scope>
    <source>
        <strain evidence="2 3">CBS 129021</strain>
    </source>
</reference>
<name>A0A1Y2EBB4_9PEZI</name>
<dbReference type="InterPro" id="IPR002575">
    <property type="entry name" value="Aminoglycoside_PTrfase"/>
</dbReference>
<dbReference type="Pfam" id="PF01636">
    <property type="entry name" value="APH"/>
    <property type="match status" value="1"/>
</dbReference>
<dbReference type="Proteomes" id="UP000193689">
    <property type="component" value="Unassembled WGS sequence"/>
</dbReference>
<evidence type="ECO:0000259" key="1">
    <source>
        <dbReference type="Pfam" id="PF01636"/>
    </source>
</evidence>
<protein>
    <submittedName>
        <fullName evidence="2">Kinase-like domain-containing protein</fullName>
    </submittedName>
</protein>
<dbReference type="SUPFAM" id="SSF56112">
    <property type="entry name" value="Protein kinase-like (PK-like)"/>
    <property type="match status" value="1"/>
</dbReference>
<dbReference type="OrthoDB" id="5404599at2759"/>
<keyword evidence="2" id="KW-0418">Kinase</keyword>
<dbReference type="AlphaFoldDB" id="A0A1Y2EBB4"/>
<dbReference type="EMBL" id="MCFJ01000003">
    <property type="protein sequence ID" value="ORY68852.1"/>
    <property type="molecule type" value="Genomic_DNA"/>
</dbReference>
<dbReference type="PANTHER" id="PTHR21310:SF54">
    <property type="entry name" value="AMINOGLYCOSIDE PHOSPHOTRANSFERASE DOMAIN-CONTAINING PROTEIN"/>
    <property type="match status" value="1"/>
</dbReference>
<evidence type="ECO:0000313" key="3">
    <source>
        <dbReference type="Proteomes" id="UP000193689"/>
    </source>
</evidence>